<name>A0A7X0VTZ4_9BACL</name>
<dbReference type="NCBIfam" id="TIGR00046">
    <property type="entry name" value="RsmE family RNA methyltransferase"/>
    <property type="match status" value="1"/>
</dbReference>
<dbReference type="EC" id="2.1.1.193" evidence="3 12"/>
<evidence type="ECO:0000256" key="8">
    <source>
        <dbReference type="ARBA" id="ARBA00022679"/>
    </source>
</evidence>
<comment type="subcellular location">
    <subcellularLocation>
        <location evidence="1 12">Cytoplasm</location>
    </subcellularLocation>
</comment>
<evidence type="ECO:0000256" key="1">
    <source>
        <dbReference type="ARBA" id="ARBA00004496"/>
    </source>
</evidence>
<dbReference type="PANTHER" id="PTHR30027">
    <property type="entry name" value="RIBOSOMAL RNA SMALL SUBUNIT METHYLTRANSFERASE E"/>
    <property type="match status" value="1"/>
</dbReference>
<evidence type="ECO:0000256" key="6">
    <source>
        <dbReference type="ARBA" id="ARBA00022552"/>
    </source>
</evidence>
<evidence type="ECO:0000256" key="11">
    <source>
        <dbReference type="ARBA" id="ARBA00047944"/>
    </source>
</evidence>
<feature type="domain" description="Ribosomal RNA small subunit methyltransferase E methyltransferase" evidence="13">
    <location>
        <begin position="76"/>
        <end position="245"/>
    </location>
</feature>
<comment type="similarity">
    <text evidence="2 12">Belongs to the RNA methyltransferase RsmE family.</text>
</comment>
<dbReference type="EMBL" id="JACJVO010000002">
    <property type="protein sequence ID" value="MBB6729727.1"/>
    <property type="molecule type" value="Genomic_DNA"/>
</dbReference>
<dbReference type="SUPFAM" id="SSF75217">
    <property type="entry name" value="alpha/beta knot"/>
    <property type="match status" value="1"/>
</dbReference>
<evidence type="ECO:0000256" key="3">
    <source>
        <dbReference type="ARBA" id="ARBA00012328"/>
    </source>
</evidence>
<keyword evidence="7 12" id="KW-0489">Methyltransferase</keyword>
<dbReference type="InterPro" id="IPR006700">
    <property type="entry name" value="RsmE"/>
</dbReference>
<gene>
    <name evidence="15" type="ORF">H7C18_02310</name>
</gene>
<evidence type="ECO:0000256" key="9">
    <source>
        <dbReference type="ARBA" id="ARBA00022691"/>
    </source>
</evidence>
<feature type="domain" description="Ribosomal RNA small subunit methyltransferase E PUA-like" evidence="14">
    <location>
        <begin position="18"/>
        <end position="60"/>
    </location>
</feature>
<sequence length="254" mass="27320">MQRYFVAPEQIDGDRARLTGDDARHLATVMRARPGDEFVVCDGSGAEWPAKAAMVSPGLVEAELGAKRQSPAEMAWRITVAQSLPKGDKLETVVQKGTEAGAFAFRPFLSKRTVVQYDERKEAKRLERWRKIAKEAAEQAHRGVVPDVRPVCSWKELLGSFGDYDLVLLCYEEEGRSGEGLRTVLNAAKKNELGAAPRALLLVGPEGGFAPEEAEQAVAAGAAAAGLGRRILRTETAALVALACLAYESGELGG</sequence>
<dbReference type="InterPro" id="IPR029028">
    <property type="entry name" value="Alpha/beta_knot_MTases"/>
</dbReference>
<evidence type="ECO:0000313" key="16">
    <source>
        <dbReference type="Proteomes" id="UP000564644"/>
    </source>
</evidence>
<evidence type="ECO:0000259" key="14">
    <source>
        <dbReference type="Pfam" id="PF20260"/>
    </source>
</evidence>
<evidence type="ECO:0000256" key="7">
    <source>
        <dbReference type="ARBA" id="ARBA00022603"/>
    </source>
</evidence>
<evidence type="ECO:0000259" key="13">
    <source>
        <dbReference type="Pfam" id="PF04452"/>
    </source>
</evidence>
<dbReference type="Gene3D" id="3.40.1280.10">
    <property type="match status" value="1"/>
</dbReference>
<keyword evidence="16" id="KW-1185">Reference proteome</keyword>
<evidence type="ECO:0000313" key="15">
    <source>
        <dbReference type="EMBL" id="MBB6729727.1"/>
    </source>
</evidence>
<dbReference type="PANTHER" id="PTHR30027:SF3">
    <property type="entry name" value="16S RRNA (URACIL(1498)-N(3))-METHYLTRANSFERASE"/>
    <property type="match status" value="1"/>
</dbReference>
<dbReference type="Pfam" id="PF20260">
    <property type="entry name" value="PUA_4"/>
    <property type="match status" value="1"/>
</dbReference>
<reference evidence="15 16" key="1">
    <citation type="submission" date="2020-08" db="EMBL/GenBank/DDBJ databases">
        <title>Cohnella phylogeny.</title>
        <authorList>
            <person name="Dunlap C."/>
        </authorList>
    </citation>
    <scope>NUCLEOTIDE SEQUENCE [LARGE SCALE GENOMIC DNA]</scope>
    <source>
        <strain evidence="15 16">CBP 2801</strain>
    </source>
</reference>
<dbReference type="GO" id="GO:0070042">
    <property type="term" value="F:rRNA (uridine-N3-)-methyltransferase activity"/>
    <property type="evidence" value="ECO:0007669"/>
    <property type="project" value="TreeGrafter"/>
</dbReference>
<dbReference type="CDD" id="cd18084">
    <property type="entry name" value="RsmE-like"/>
    <property type="match status" value="1"/>
</dbReference>
<evidence type="ECO:0000256" key="2">
    <source>
        <dbReference type="ARBA" id="ARBA00005528"/>
    </source>
</evidence>
<keyword evidence="9 12" id="KW-0949">S-adenosyl-L-methionine</keyword>
<dbReference type="Proteomes" id="UP000564644">
    <property type="component" value="Unassembled WGS sequence"/>
</dbReference>
<dbReference type="SUPFAM" id="SSF88697">
    <property type="entry name" value="PUA domain-like"/>
    <property type="match status" value="1"/>
</dbReference>
<keyword evidence="8 12" id="KW-0808">Transferase</keyword>
<evidence type="ECO:0000256" key="5">
    <source>
        <dbReference type="ARBA" id="ARBA00022490"/>
    </source>
</evidence>
<evidence type="ECO:0000256" key="10">
    <source>
        <dbReference type="ARBA" id="ARBA00025699"/>
    </source>
</evidence>
<organism evidence="15 16">
    <name type="scientific">Cohnella zeiphila</name>
    <dbReference type="NCBI Taxonomy" id="2761120"/>
    <lineage>
        <taxon>Bacteria</taxon>
        <taxon>Bacillati</taxon>
        <taxon>Bacillota</taxon>
        <taxon>Bacilli</taxon>
        <taxon>Bacillales</taxon>
        <taxon>Paenibacillaceae</taxon>
        <taxon>Cohnella</taxon>
    </lineage>
</organism>
<evidence type="ECO:0000256" key="12">
    <source>
        <dbReference type="PIRNR" id="PIRNR015601"/>
    </source>
</evidence>
<dbReference type="GO" id="GO:0070475">
    <property type="term" value="P:rRNA base methylation"/>
    <property type="evidence" value="ECO:0007669"/>
    <property type="project" value="TreeGrafter"/>
</dbReference>
<keyword evidence="6 12" id="KW-0698">rRNA processing</keyword>
<proteinExistence type="inferred from homology"/>
<dbReference type="InterPro" id="IPR046886">
    <property type="entry name" value="RsmE_MTase_dom"/>
</dbReference>
<keyword evidence="5 12" id="KW-0963">Cytoplasm</keyword>
<dbReference type="AlphaFoldDB" id="A0A7X0VTZ4"/>
<dbReference type="PIRSF" id="PIRSF015601">
    <property type="entry name" value="MTase_slr0722"/>
    <property type="match status" value="1"/>
</dbReference>
<dbReference type="RefSeq" id="WP_185127390.1">
    <property type="nucleotide sequence ID" value="NZ_JACJVO010000002.1"/>
</dbReference>
<dbReference type="InterPro" id="IPR029026">
    <property type="entry name" value="tRNA_m1G_MTases_N"/>
</dbReference>
<dbReference type="InterPro" id="IPR046887">
    <property type="entry name" value="RsmE_PUA-like"/>
</dbReference>
<comment type="function">
    <text evidence="10 12">Specifically methylates the N3 position of the uracil ring of uridine 1498 (m3U1498) in 16S rRNA. Acts on the fully assembled 30S ribosomal subunit.</text>
</comment>
<dbReference type="InterPro" id="IPR015947">
    <property type="entry name" value="PUA-like_sf"/>
</dbReference>
<dbReference type="GO" id="GO:0005737">
    <property type="term" value="C:cytoplasm"/>
    <property type="evidence" value="ECO:0007669"/>
    <property type="project" value="UniProtKB-SubCell"/>
</dbReference>
<dbReference type="Pfam" id="PF04452">
    <property type="entry name" value="Methyltrans_RNA"/>
    <property type="match status" value="1"/>
</dbReference>
<accession>A0A7X0VTZ4</accession>
<evidence type="ECO:0000256" key="4">
    <source>
        <dbReference type="ARBA" id="ARBA00013673"/>
    </source>
</evidence>
<comment type="caution">
    <text evidence="15">The sequence shown here is derived from an EMBL/GenBank/DDBJ whole genome shotgun (WGS) entry which is preliminary data.</text>
</comment>
<protein>
    <recommendedName>
        <fullName evidence="4 12">Ribosomal RNA small subunit methyltransferase E</fullName>
        <ecNumber evidence="3 12">2.1.1.193</ecNumber>
    </recommendedName>
</protein>
<comment type="catalytic activity">
    <reaction evidence="11 12">
        <text>uridine(1498) in 16S rRNA + S-adenosyl-L-methionine = N(3)-methyluridine(1498) in 16S rRNA + S-adenosyl-L-homocysteine + H(+)</text>
        <dbReference type="Rhea" id="RHEA:42920"/>
        <dbReference type="Rhea" id="RHEA-COMP:10283"/>
        <dbReference type="Rhea" id="RHEA-COMP:10284"/>
        <dbReference type="ChEBI" id="CHEBI:15378"/>
        <dbReference type="ChEBI" id="CHEBI:57856"/>
        <dbReference type="ChEBI" id="CHEBI:59789"/>
        <dbReference type="ChEBI" id="CHEBI:65315"/>
        <dbReference type="ChEBI" id="CHEBI:74502"/>
        <dbReference type="EC" id="2.1.1.193"/>
    </reaction>
</comment>